<dbReference type="Pfam" id="PF01966">
    <property type="entry name" value="HD"/>
    <property type="match status" value="1"/>
</dbReference>
<proteinExistence type="predicted"/>
<dbReference type="Proteomes" id="UP000319715">
    <property type="component" value="Unassembled WGS sequence"/>
</dbReference>
<keyword evidence="4" id="KW-1185">Reference proteome</keyword>
<evidence type="ECO:0000313" key="4">
    <source>
        <dbReference type="Proteomes" id="UP000319715"/>
    </source>
</evidence>
<dbReference type="SUPFAM" id="SSF109604">
    <property type="entry name" value="HD-domain/PDEase-like"/>
    <property type="match status" value="1"/>
</dbReference>
<feature type="domain" description="HD" evidence="2">
    <location>
        <begin position="71"/>
        <end position="161"/>
    </location>
</feature>
<reference evidence="3 4" key="1">
    <citation type="submission" date="2019-06" db="EMBL/GenBank/DDBJ databases">
        <title>Pantoea dispersa Assembly.</title>
        <authorList>
            <person name="Wang J."/>
        </authorList>
    </citation>
    <scope>NUCLEOTIDE SEQUENCE [LARGE SCALE GENOMIC DNA]</scope>
    <source>
        <strain evidence="4">bio</strain>
    </source>
</reference>
<dbReference type="InterPro" id="IPR006674">
    <property type="entry name" value="HD_domain"/>
</dbReference>
<evidence type="ECO:0000256" key="1">
    <source>
        <dbReference type="SAM" id="SignalP"/>
    </source>
</evidence>
<dbReference type="InterPro" id="IPR003607">
    <property type="entry name" value="HD/PDEase_dom"/>
</dbReference>
<dbReference type="RefSeq" id="WP_081049456.1">
    <property type="nucleotide sequence ID" value="NZ_CP074351.1"/>
</dbReference>
<accession>A0ABY2ZYW2</accession>
<name>A0ABY2ZYW2_9GAMM</name>
<dbReference type="PANTHER" id="PTHR35569">
    <property type="entry name" value="CYANAMIDE HYDRATASE DDI2-RELATED"/>
    <property type="match status" value="1"/>
</dbReference>
<feature type="chain" id="PRO_5046092814" evidence="1">
    <location>
        <begin position="23"/>
        <end position="249"/>
    </location>
</feature>
<evidence type="ECO:0000259" key="2">
    <source>
        <dbReference type="Pfam" id="PF01966"/>
    </source>
</evidence>
<dbReference type="PANTHER" id="PTHR35569:SF1">
    <property type="entry name" value="CYANAMIDE HYDRATASE DDI2-RELATED"/>
    <property type="match status" value="1"/>
</dbReference>
<sequence>MNRREFISSCCCVLCASAPMFKAMGKTTQAIPLSRFNGELPATLAGVTIPHTRFTDGATELVASCSSAPLFNHVVRTYLFAASIGKKLGKAFDEEMLYLGCIMHDLGLTEKFIKDARFELDGADAARQYLVDNKFPEEKAEVIWDAIALHATMELPERKRPEIALVHLGAFMDGGMNANIFPLSFFEEVFEEFPQNGNKTHFIELVANVLRKKPHTAYLSFEKDIGVKMVEGFPTVNYCDIKPNYPFNR</sequence>
<dbReference type="Gene3D" id="1.10.3210.10">
    <property type="entry name" value="Hypothetical protein af1432"/>
    <property type="match status" value="1"/>
</dbReference>
<feature type="signal peptide" evidence="1">
    <location>
        <begin position="1"/>
        <end position="22"/>
    </location>
</feature>
<comment type="caution">
    <text evidence="3">The sequence shown here is derived from an EMBL/GenBank/DDBJ whole genome shotgun (WGS) entry which is preliminary data.</text>
</comment>
<organism evidence="3 4">
    <name type="scientific">Pantoea dispersa</name>
    <dbReference type="NCBI Taxonomy" id="59814"/>
    <lineage>
        <taxon>Bacteria</taxon>
        <taxon>Pseudomonadati</taxon>
        <taxon>Pseudomonadota</taxon>
        <taxon>Gammaproteobacteria</taxon>
        <taxon>Enterobacterales</taxon>
        <taxon>Erwiniaceae</taxon>
        <taxon>Pantoea</taxon>
    </lineage>
</organism>
<protein>
    <submittedName>
        <fullName evidence="3">HD domain-containing protein</fullName>
    </submittedName>
</protein>
<keyword evidence="1" id="KW-0732">Signal</keyword>
<dbReference type="CDD" id="cd00077">
    <property type="entry name" value="HDc"/>
    <property type="match status" value="1"/>
</dbReference>
<gene>
    <name evidence="3" type="ORF">FK492_06020</name>
</gene>
<dbReference type="EMBL" id="VICF01000002">
    <property type="protein sequence ID" value="TQC75486.1"/>
    <property type="molecule type" value="Genomic_DNA"/>
</dbReference>
<evidence type="ECO:0000313" key="3">
    <source>
        <dbReference type="EMBL" id="TQC75486.1"/>
    </source>
</evidence>